<evidence type="ECO:0000313" key="1">
    <source>
        <dbReference type="EMBL" id="WOD15900.1"/>
    </source>
</evidence>
<gene>
    <name evidence="1" type="ORF">RW095_21975</name>
</gene>
<evidence type="ECO:0000313" key="2">
    <source>
        <dbReference type="Proteomes" id="UP001302652"/>
    </source>
</evidence>
<keyword evidence="2" id="KW-1185">Reference proteome</keyword>
<proteinExistence type="predicted"/>
<sequence length="106" mass="11609">MTRCAWRKDVGPRSEEVGLVLFALRCNGGFDQIAGMTQRFASSLPDEFDQILAVEKIGHGWCEAGDIEYFPAANSNDARSRAVFRLTPHAANEQGAVDIVRQIAGI</sequence>
<organism evidence="1 2">
    <name type="scientific">Paraburkholderia kirstenboschensis</name>
    <dbReference type="NCBI Taxonomy" id="1245436"/>
    <lineage>
        <taxon>Bacteria</taxon>
        <taxon>Pseudomonadati</taxon>
        <taxon>Pseudomonadota</taxon>
        <taxon>Betaproteobacteria</taxon>
        <taxon>Burkholderiales</taxon>
        <taxon>Burkholderiaceae</taxon>
        <taxon>Paraburkholderia</taxon>
    </lineage>
</organism>
<accession>A0ABZ0EG46</accession>
<dbReference type="EMBL" id="CP136512">
    <property type="protein sequence ID" value="WOD15900.1"/>
    <property type="molecule type" value="Genomic_DNA"/>
</dbReference>
<dbReference type="RefSeq" id="WP_317018326.1">
    <property type="nucleotide sequence ID" value="NZ_CP136512.1"/>
</dbReference>
<dbReference type="Proteomes" id="UP001302652">
    <property type="component" value="Chromosome 2"/>
</dbReference>
<protein>
    <submittedName>
        <fullName evidence="1">Uncharacterized protein</fullName>
    </submittedName>
</protein>
<name>A0ABZ0EG46_9BURK</name>
<reference evidence="1 2" key="1">
    <citation type="submission" date="2023-10" db="EMBL/GenBank/DDBJ databases">
        <title>Surface-active antibiotics is a multifunctional adaptation for post-fire microbes.</title>
        <authorList>
            <person name="Liu M.D."/>
            <person name="Du Y."/>
            <person name="Koupaei S.K."/>
            <person name="Kim N.R."/>
            <person name="Zhang W."/>
            <person name="Traxler M.F."/>
        </authorList>
    </citation>
    <scope>NUCLEOTIDE SEQUENCE [LARGE SCALE GENOMIC DNA]</scope>
    <source>
        <strain evidence="1 2">F3</strain>
    </source>
</reference>